<dbReference type="CDD" id="cd07087">
    <property type="entry name" value="ALDH_F3-13-14_CALDH-like"/>
    <property type="match status" value="1"/>
</dbReference>
<keyword evidence="10" id="KW-1185">Reference proteome</keyword>
<dbReference type="GO" id="GO:0005737">
    <property type="term" value="C:cytoplasm"/>
    <property type="evidence" value="ECO:0007669"/>
    <property type="project" value="TreeGrafter"/>
</dbReference>
<dbReference type="Pfam" id="PF00171">
    <property type="entry name" value="Aldedh"/>
    <property type="match status" value="1"/>
</dbReference>
<keyword evidence="2 4" id="KW-0560">Oxidoreductase</keyword>
<dbReference type="InterPro" id="IPR016161">
    <property type="entry name" value="Ald_DH/histidinol_DH"/>
</dbReference>
<gene>
    <name evidence="9" type="ORF">BCR41DRAFT_381513</name>
</gene>
<comment type="caution">
    <text evidence="9">The sequence shown here is derived from an EMBL/GenBank/DDBJ whole genome shotgun (WGS) entry which is preliminary data.</text>
</comment>
<evidence type="ECO:0000256" key="3">
    <source>
        <dbReference type="ARBA" id="ARBA00023027"/>
    </source>
</evidence>
<dbReference type="GeneID" id="33569159"/>
<evidence type="ECO:0000259" key="8">
    <source>
        <dbReference type="Pfam" id="PF00171"/>
    </source>
</evidence>
<organism evidence="9 10">
    <name type="scientific">Lobosporangium transversale</name>
    <dbReference type="NCBI Taxonomy" id="64571"/>
    <lineage>
        <taxon>Eukaryota</taxon>
        <taxon>Fungi</taxon>
        <taxon>Fungi incertae sedis</taxon>
        <taxon>Mucoromycota</taxon>
        <taxon>Mortierellomycotina</taxon>
        <taxon>Mortierellomycetes</taxon>
        <taxon>Mortierellales</taxon>
        <taxon>Mortierellaceae</taxon>
        <taxon>Lobosporangium</taxon>
    </lineage>
</organism>
<reference evidence="9 10" key="1">
    <citation type="submission" date="2016-07" db="EMBL/GenBank/DDBJ databases">
        <title>Pervasive Adenine N6-methylation of Active Genes in Fungi.</title>
        <authorList>
            <consortium name="DOE Joint Genome Institute"/>
            <person name="Mondo S.J."/>
            <person name="Dannebaum R.O."/>
            <person name="Kuo R.C."/>
            <person name="Labutti K."/>
            <person name="Haridas S."/>
            <person name="Kuo A."/>
            <person name="Salamov A."/>
            <person name="Ahrendt S.R."/>
            <person name="Lipzen A."/>
            <person name="Sullivan W."/>
            <person name="Andreopoulos W.B."/>
            <person name="Clum A."/>
            <person name="Lindquist E."/>
            <person name="Daum C."/>
            <person name="Ramamoorthy G.K."/>
            <person name="Gryganskyi A."/>
            <person name="Culley D."/>
            <person name="Magnuson J.K."/>
            <person name="James T.Y."/>
            <person name="O'Malley M.A."/>
            <person name="Stajich J.E."/>
            <person name="Spatafora J.W."/>
            <person name="Visel A."/>
            <person name="Grigoriev I.V."/>
        </authorList>
    </citation>
    <scope>NUCLEOTIDE SEQUENCE [LARGE SCALE GENOMIC DNA]</scope>
    <source>
        <strain evidence="9 10">NRRL 3116</strain>
    </source>
</reference>
<dbReference type="PANTHER" id="PTHR43570">
    <property type="entry name" value="ALDEHYDE DEHYDROGENASE"/>
    <property type="match status" value="1"/>
</dbReference>
<dbReference type="InterPro" id="IPR029510">
    <property type="entry name" value="Ald_DH_CS_GLU"/>
</dbReference>
<dbReference type="InterPro" id="IPR016163">
    <property type="entry name" value="Ald_DH_C"/>
</dbReference>
<dbReference type="FunFam" id="3.40.605.10:FF:000004">
    <property type="entry name" value="Aldehyde dehydrogenase"/>
    <property type="match status" value="1"/>
</dbReference>
<accession>A0A1Y2GL51</accession>
<dbReference type="AlphaFoldDB" id="A0A1Y2GL51"/>
<dbReference type="GO" id="GO:0006081">
    <property type="term" value="P:aldehyde metabolic process"/>
    <property type="evidence" value="ECO:0007669"/>
    <property type="project" value="InterPro"/>
</dbReference>
<feature type="domain" description="Aldehyde dehydrogenase" evidence="8">
    <location>
        <begin position="29"/>
        <end position="434"/>
    </location>
</feature>
<dbReference type="InterPro" id="IPR016160">
    <property type="entry name" value="Ald_DH_CS_CYS"/>
</dbReference>
<dbReference type="PROSITE" id="PS00070">
    <property type="entry name" value="ALDEHYDE_DEHYDR_CYS"/>
    <property type="match status" value="1"/>
</dbReference>
<evidence type="ECO:0000313" key="9">
    <source>
        <dbReference type="EMBL" id="ORZ10651.1"/>
    </source>
</evidence>
<dbReference type="PIRSF" id="PIRSF036492">
    <property type="entry name" value="ALDH"/>
    <property type="match status" value="1"/>
</dbReference>
<dbReference type="InParanoid" id="A0A1Y2GL51"/>
<dbReference type="Proteomes" id="UP000193648">
    <property type="component" value="Unassembled WGS sequence"/>
</dbReference>
<evidence type="ECO:0000256" key="1">
    <source>
        <dbReference type="ARBA" id="ARBA00009986"/>
    </source>
</evidence>
<dbReference type="OrthoDB" id="440325at2759"/>
<dbReference type="InterPro" id="IPR016162">
    <property type="entry name" value="Ald_DH_N"/>
</dbReference>
<dbReference type="SUPFAM" id="SSF53720">
    <property type="entry name" value="ALDH-like"/>
    <property type="match status" value="1"/>
</dbReference>
<keyword evidence="3" id="KW-0520">NAD</keyword>
<dbReference type="InterPro" id="IPR012394">
    <property type="entry name" value="Aldehyde_DH_NAD(P)"/>
</dbReference>
<dbReference type="PANTHER" id="PTHR43570:SF16">
    <property type="entry name" value="ALDEHYDE DEHYDROGENASE TYPE III, ISOFORM Q"/>
    <property type="match status" value="1"/>
</dbReference>
<evidence type="ECO:0000256" key="4">
    <source>
        <dbReference type="PIRNR" id="PIRNR036492"/>
    </source>
</evidence>
<feature type="active site" evidence="5">
    <location>
        <position position="252"/>
    </location>
</feature>
<dbReference type="Gene3D" id="3.40.605.10">
    <property type="entry name" value="Aldehyde Dehydrogenase, Chain A, domain 1"/>
    <property type="match status" value="1"/>
</dbReference>
<dbReference type="EMBL" id="MCFF01000030">
    <property type="protein sequence ID" value="ORZ10651.1"/>
    <property type="molecule type" value="Genomic_DNA"/>
</dbReference>
<sequence length="500" mass="55338">MSPLQYTPMGDIPKITEELREVFLSGLTRPLAYRKEQIKGLYNLIVENEEALREACVLDLHKPLTEVVLGETGPVKQECVDTLKNLDYWAAPEKVKVSLINKMDTVHVRKEPLGIVLVIGAWNYPVNLLLIPAIGAIAAGNTAILKPSEFSPHVAALLTKLLPKYLDSRSYRIINGGVPETTLLLEQKFDHIFYTGSGNVGKIIMTAAAKHLTPVTLELGGKSPAFVSKEGNIGVIGRRIIGSKLFNCGQSCIAPDYVIVEREVADELVKAIRFHIQEMYGASPQTSSSYGRIVNKHNFNRLKTALQGTKGEIVIGGDLQEDDLYISPTVVLNVNPSDSLMQSELFGPILPIWVVDSLEEGVNYVRRGDQPLALYVFSDNKKKIDYILDNTRSGSAVVNDALIQFTMHGLPFGGVGPSGMGNYHGKKSFDTFSHDRSTIHKSLGMDSGNNLRFPPYTEKKLSWLQWILYDNPKYGPNAANPGAAKGKEALFFFFFFFYNN</sequence>
<name>A0A1Y2GL51_9FUNG</name>
<dbReference type="InterPro" id="IPR015590">
    <property type="entry name" value="Aldehyde_DH_dom"/>
</dbReference>
<comment type="similarity">
    <text evidence="1 4 7">Belongs to the aldehyde dehydrogenase family.</text>
</comment>
<evidence type="ECO:0000256" key="5">
    <source>
        <dbReference type="PIRSR" id="PIRSR036492-1"/>
    </source>
</evidence>
<evidence type="ECO:0000256" key="7">
    <source>
        <dbReference type="RuleBase" id="RU003345"/>
    </source>
</evidence>
<dbReference type="RefSeq" id="XP_021879372.1">
    <property type="nucleotide sequence ID" value="XM_022027316.1"/>
</dbReference>
<dbReference type="STRING" id="64571.A0A1Y2GL51"/>
<evidence type="ECO:0000256" key="2">
    <source>
        <dbReference type="ARBA" id="ARBA00023002"/>
    </source>
</evidence>
<proteinExistence type="inferred from homology"/>
<evidence type="ECO:0000313" key="10">
    <source>
        <dbReference type="Proteomes" id="UP000193648"/>
    </source>
</evidence>
<dbReference type="Gene3D" id="3.40.309.10">
    <property type="entry name" value="Aldehyde Dehydrogenase, Chain A, domain 2"/>
    <property type="match status" value="1"/>
</dbReference>
<feature type="active site" evidence="5 6">
    <location>
        <position position="218"/>
    </location>
</feature>
<protein>
    <recommendedName>
        <fullName evidence="4">Aldehyde dehydrogenase</fullName>
    </recommendedName>
</protein>
<dbReference type="GO" id="GO:0004029">
    <property type="term" value="F:aldehyde dehydrogenase (NAD+) activity"/>
    <property type="evidence" value="ECO:0007669"/>
    <property type="project" value="TreeGrafter"/>
</dbReference>
<dbReference type="FunFam" id="3.40.309.10:FF:000025">
    <property type="entry name" value="Aldehyde dehydrogenase"/>
    <property type="match status" value="1"/>
</dbReference>
<dbReference type="PROSITE" id="PS00687">
    <property type="entry name" value="ALDEHYDE_DEHYDR_GLU"/>
    <property type="match status" value="1"/>
</dbReference>
<evidence type="ECO:0000256" key="6">
    <source>
        <dbReference type="PROSITE-ProRule" id="PRU10007"/>
    </source>
</evidence>